<evidence type="ECO:0000256" key="4">
    <source>
        <dbReference type="ARBA" id="ARBA00022516"/>
    </source>
</evidence>
<dbReference type="GO" id="GO:0006646">
    <property type="term" value="P:phosphatidylethanolamine biosynthetic process"/>
    <property type="evidence" value="ECO:0007669"/>
    <property type="project" value="UniProtKB-UniPathway"/>
</dbReference>
<evidence type="ECO:0000256" key="11">
    <source>
        <dbReference type="ARBA" id="ARBA00024326"/>
    </source>
</evidence>
<dbReference type="InterPro" id="IPR033177">
    <property type="entry name" value="PSD-B"/>
</dbReference>
<keyword evidence="7" id="KW-0594">Phospholipid biosynthesis</keyword>
<keyword evidence="9" id="KW-1208">Phospholipid metabolism</keyword>
<dbReference type="Proteomes" id="UP000594262">
    <property type="component" value="Unplaced"/>
</dbReference>
<dbReference type="PANTHER" id="PTHR10067">
    <property type="entry name" value="PHOSPHATIDYLSERINE DECARBOXYLASE"/>
    <property type="match status" value="1"/>
</dbReference>
<dbReference type="NCBIfam" id="TIGR00163">
    <property type="entry name" value="PS_decarb"/>
    <property type="match status" value="1"/>
</dbReference>
<keyword evidence="6" id="KW-0443">Lipid metabolism</keyword>
<keyword evidence="10" id="KW-0670">Pyruvate</keyword>
<evidence type="ECO:0000256" key="13">
    <source>
        <dbReference type="SAM" id="Phobius"/>
    </source>
</evidence>
<evidence type="ECO:0000256" key="6">
    <source>
        <dbReference type="ARBA" id="ARBA00023098"/>
    </source>
</evidence>
<keyword evidence="8" id="KW-0456">Lyase</keyword>
<keyword evidence="13" id="KW-1133">Transmembrane helix</keyword>
<keyword evidence="14" id="KW-0732">Signal</keyword>
<keyword evidence="13" id="KW-0472">Membrane</keyword>
<evidence type="ECO:0000313" key="15">
    <source>
        <dbReference type="EnsemblMetazoa" id="CLYHEMP004895.1"/>
    </source>
</evidence>
<feature type="signal peptide" evidence="14">
    <location>
        <begin position="1"/>
        <end position="19"/>
    </location>
</feature>
<dbReference type="GO" id="GO:0004609">
    <property type="term" value="F:phosphatidylserine decarboxylase activity"/>
    <property type="evidence" value="ECO:0007669"/>
    <property type="project" value="UniProtKB-EC"/>
</dbReference>
<keyword evidence="13" id="KW-0812">Transmembrane</keyword>
<organism evidence="15 16">
    <name type="scientific">Clytia hemisphaerica</name>
    <dbReference type="NCBI Taxonomy" id="252671"/>
    <lineage>
        <taxon>Eukaryota</taxon>
        <taxon>Metazoa</taxon>
        <taxon>Cnidaria</taxon>
        <taxon>Hydrozoa</taxon>
        <taxon>Hydroidolina</taxon>
        <taxon>Leptothecata</taxon>
        <taxon>Obeliida</taxon>
        <taxon>Clytiidae</taxon>
        <taxon>Clytia</taxon>
    </lineage>
</organism>
<dbReference type="RefSeq" id="XP_066911672.1">
    <property type="nucleotide sequence ID" value="XM_067055571.1"/>
</dbReference>
<evidence type="ECO:0000256" key="5">
    <source>
        <dbReference type="ARBA" id="ARBA00022793"/>
    </source>
</evidence>
<evidence type="ECO:0000256" key="14">
    <source>
        <dbReference type="SAM" id="SignalP"/>
    </source>
</evidence>
<comment type="pathway">
    <text evidence="11">Phospholipid metabolism; phosphatidylethanolamine biosynthesis.</text>
</comment>
<dbReference type="Pfam" id="PF02666">
    <property type="entry name" value="PS_Dcarbxylase"/>
    <property type="match status" value="1"/>
</dbReference>
<comment type="function">
    <text evidence="12">Catalyzes the formation of phosphatidylethanolamine (PtdEtn) from phosphatidylserine (PtdSer). Plays a central role in phospholipid metabolism and in the interorganelle trafficking of phosphatidylserine. May be involved in lipid droplet biogenesis at the endoplasmic reticulum membrane.</text>
</comment>
<comment type="cofactor">
    <cofactor evidence="1">
        <name>pyruvate</name>
        <dbReference type="ChEBI" id="CHEBI:15361"/>
    </cofactor>
</comment>
<feature type="transmembrane region" description="Helical" evidence="13">
    <location>
        <begin position="54"/>
        <end position="75"/>
    </location>
</feature>
<keyword evidence="5" id="KW-0210">Decarboxylase</keyword>
<proteinExistence type="predicted"/>
<evidence type="ECO:0000256" key="3">
    <source>
        <dbReference type="ARBA" id="ARBA00012243"/>
    </source>
</evidence>
<feature type="chain" id="PRO_5029727758" description="phosphatidylserine decarboxylase" evidence="14">
    <location>
        <begin position="20"/>
        <end position="392"/>
    </location>
</feature>
<evidence type="ECO:0000256" key="10">
    <source>
        <dbReference type="ARBA" id="ARBA00023317"/>
    </source>
</evidence>
<evidence type="ECO:0000313" key="16">
    <source>
        <dbReference type="Proteomes" id="UP000594262"/>
    </source>
</evidence>
<accession>A0A7M5UZ56</accession>
<evidence type="ECO:0000256" key="8">
    <source>
        <dbReference type="ARBA" id="ARBA00023239"/>
    </source>
</evidence>
<name>A0A7M5UZ56_9CNID</name>
<reference evidence="15" key="1">
    <citation type="submission" date="2021-01" db="UniProtKB">
        <authorList>
            <consortium name="EnsemblMetazoa"/>
        </authorList>
    </citation>
    <scope>IDENTIFICATION</scope>
</reference>
<dbReference type="EnsemblMetazoa" id="CLYHEMT004895.1">
    <property type="protein sequence ID" value="CLYHEMP004895.1"/>
    <property type="gene ID" value="CLYHEMG004895"/>
</dbReference>
<keyword evidence="4" id="KW-0444">Lipid biosynthesis</keyword>
<dbReference type="InterPro" id="IPR003817">
    <property type="entry name" value="PS_Dcarbxylase"/>
</dbReference>
<dbReference type="GeneID" id="136798903"/>
<evidence type="ECO:0000256" key="1">
    <source>
        <dbReference type="ARBA" id="ARBA00001928"/>
    </source>
</evidence>
<dbReference type="AlphaFoldDB" id="A0A7M5UZ56"/>
<keyword evidence="16" id="KW-1185">Reference proteome</keyword>
<dbReference type="OrthoDB" id="4330at2759"/>
<evidence type="ECO:0000256" key="7">
    <source>
        <dbReference type="ARBA" id="ARBA00023209"/>
    </source>
</evidence>
<evidence type="ECO:0000256" key="9">
    <source>
        <dbReference type="ARBA" id="ARBA00023264"/>
    </source>
</evidence>
<protein>
    <recommendedName>
        <fullName evidence="3">phosphatidylserine decarboxylase</fullName>
        <ecNumber evidence="3">4.1.1.65</ecNumber>
    </recommendedName>
</protein>
<dbReference type="PANTHER" id="PTHR10067:SF6">
    <property type="entry name" value="PHOSPHATIDYLSERINE DECARBOXYLASE PROENZYME, MITOCHONDRIAL"/>
    <property type="match status" value="1"/>
</dbReference>
<dbReference type="EC" id="4.1.1.65" evidence="3"/>
<evidence type="ECO:0000256" key="12">
    <source>
        <dbReference type="ARBA" id="ARBA00045136"/>
    </source>
</evidence>
<dbReference type="UniPathway" id="UPA00558"/>
<evidence type="ECO:0000256" key="2">
    <source>
        <dbReference type="ARBA" id="ARBA00005189"/>
    </source>
</evidence>
<dbReference type="GO" id="GO:0005739">
    <property type="term" value="C:mitochondrion"/>
    <property type="evidence" value="ECO:0007669"/>
    <property type="project" value="TreeGrafter"/>
</dbReference>
<sequence length="392" mass="44558">MSFRGCVATLVFLVVCCSSISTLLFTTSESVELLIPRQNESSYFILSNNKHLLPGHNIIINILLVVISIYGYFLIRNQEKWNIALKLNHFLKNIVLADWQVEVLRKLPTRYTSRIFGRISNFYVPCCLRQPLFGFYAYMYRCNLEEALVSDLTAYTTLTDFFTRKLKPGVRKIDTDVAMVSPADCTVLSFGSSECDGDQNIQIDQVKGLTYPLSTFIGPAHGMLNEICKEDEEKKVFFCTLYLGPDDYHWFHSPCQMNINHRRHIPGDLFSVDPRLLRHINGIFNFNERVVLSGHWEHGPFLYAAVGAYNVGSIKLDIPMDRDLVTNCPISSTDALYHDQSYDPIHQLQPGDCIGRFEFGSTIVLTFTAPKDFKFTAQPGQKLKYGQAIGDA</sequence>
<comment type="pathway">
    <text evidence="2">Lipid metabolism.</text>
</comment>